<organism evidence="3 4">
    <name type="scientific">Qipengyuania psychrotolerans</name>
    <dbReference type="NCBI Taxonomy" id="2867238"/>
    <lineage>
        <taxon>Bacteria</taxon>
        <taxon>Pseudomonadati</taxon>
        <taxon>Pseudomonadota</taxon>
        <taxon>Alphaproteobacteria</taxon>
        <taxon>Sphingomonadales</taxon>
        <taxon>Erythrobacteraceae</taxon>
        <taxon>Qipengyuania</taxon>
    </lineage>
</organism>
<dbReference type="Gene3D" id="3.40.50.300">
    <property type="entry name" value="P-loop containing nucleotide triphosphate hydrolases"/>
    <property type="match status" value="1"/>
</dbReference>
<dbReference type="Proteomes" id="UP000824280">
    <property type="component" value="Chromosome"/>
</dbReference>
<reference evidence="3 4" key="1">
    <citation type="submission" date="2021-08" db="EMBL/GenBank/DDBJ databases">
        <title>Comparative Genomics Analysis of the Genus Qipengyuania Reveals Extensive Genetic Diversity and Metabolic Versatility, Including the Description of Fifteen Novel Species.</title>
        <authorList>
            <person name="Liu Y."/>
        </authorList>
    </citation>
    <scope>NUCLEOTIDE SEQUENCE [LARGE SCALE GENOMIC DNA]</scope>
    <source>
        <strain evidence="3 4">1XM2-8</strain>
    </source>
</reference>
<dbReference type="InterPro" id="IPR027417">
    <property type="entry name" value="P-loop_NTPase"/>
</dbReference>
<keyword evidence="4" id="KW-1185">Reference proteome</keyword>
<gene>
    <name evidence="3" type="ORF">K3166_00300</name>
</gene>
<dbReference type="RefSeq" id="WP_221423894.1">
    <property type="nucleotide sequence ID" value="NZ_CP081297.1"/>
</dbReference>
<sequence>MPDNNDLLQGLLEIEDDDERFAELDKLSEIERKEFRYHWHLWARRSQLPPPGDWRCWLVNAGRGFGKTRAGAEWVREIARRTPDARIALVGASLNEARAVMVEGESGLLAVFPPGNMPTFEPSLRRISWGNGAVATLYSAAEPESLRGPQHDYAWCDEIAKWDNASSRAERAWDNLQMGMRLGDDPRVLATTTPRATQLMRRLCAQEASGDVAITRGSTYENGQHLPEPFVEDIKKQYGGTALGRQELDGVMLQDIEGALWSRSLIEKCRNEALGDPPLRVVIGVDPPATSRGDECGIIVCGIGASGIAQVLADISVARPTPERWARAVANAAAAWNADRVIAEANQGGDMVASVLRAADIALPLKLVHASRGKTARAEPVAALYETGRVVHTALFAKLEDQLCGIMAGGKYEGPGKSPDRADALVWALTELMLGKGSRPRIRNV</sequence>
<feature type="domain" description="Terminase large subunit gp17-like C-terminal" evidence="2">
    <location>
        <begin position="283"/>
        <end position="430"/>
    </location>
</feature>
<dbReference type="InterPro" id="IPR035421">
    <property type="entry name" value="Terminase_6C"/>
</dbReference>
<dbReference type="EMBL" id="CP081297">
    <property type="protein sequence ID" value="QZD88363.1"/>
    <property type="molecule type" value="Genomic_DNA"/>
</dbReference>
<evidence type="ECO:0000313" key="3">
    <source>
        <dbReference type="EMBL" id="QZD88363.1"/>
    </source>
</evidence>
<protein>
    <submittedName>
        <fullName evidence="3">Terminase family protein</fullName>
    </submittedName>
</protein>
<name>A0ABX8ZKZ4_9SPHN</name>
<accession>A0ABX8ZKZ4</accession>
<dbReference type="Pfam" id="PF03237">
    <property type="entry name" value="Terminase_6N"/>
    <property type="match status" value="1"/>
</dbReference>
<evidence type="ECO:0000256" key="1">
    <source>
        <dbReference type="ARBA" id="ARBA00022612"/>
    </source>
</evidence>
<dbReference type="Gene3D" id="3.30.420.240">
    <property type="match status" value="1"/>
</dbReference>
<proteinExistence type="predicted"/>
<dbReference type="Pfam" id="PF17289">
    <property type="entry name" value="Terminase_6C"/>
    <property type="match status" value="1"/>
</dbReference>
<evidence type="ECO:0000259" key="2">
    <source>
        <dbReference type="Pfam" id="PF17289"/>
    </source>
</evidence>
<keyword evidence="1" id="KW-1188">Viral release from host cell</keyword>
<evidence type="ECO:0000313" key="4">
    <source>
        <dbReference type="Proteomes" id="UP000824280"/>
    </source>
</evidence>